<dbReference type="EMBL" id="CP033898">
    <property type="protein sequence ID" value="AZA09962.1"/>
    <property type="molecule type" value="Genomic_DNA"/>
</dbReference>
<evidence type="ECO:0000256" key="6">
    <source>
        <dbReference type="PROSITE-ProRule" id="PRU01373"/>
    </source>
</evidence>
<sequence length="272" mass="30076" precursor="true">MRDFVQEGFIVAAMSYKPRHAKKSPLRRRAAAVVGTTAATVALVAAQQPANAQDFGSLKLPSSLDQLIQLPGTVTQPAEQLNQRINDSLQQFGQQTRDGAWQLRETLRQQAEVLPVELREQTLIAIDSTVEAFFPGLIAERTVPAPAPRQVEPVTPENPCPKEADACIDLAKQESWLQEDGKITYGPVPISSGRAGYETPTGRHIVNRKVKDEVSREFNNAPMPNAVYFTNNGIAFHEGDPNVMSHGCIHLRHDDSVKYFDTLQNGDMVYVF</sequence>
<keyword evidence="9" id="KW-1185">Reference proteome</keyword>
<gene>
    <name evidence="8" type="ORF">CPPEL_09295</name>
</gene>
<evidence type="ECO:0000256" key="5">
    <source>
        <dbReference type="ARBA" id="ARBA00023316"/>
    </source>
</evidence>
<dbReference type="PROSITE" id="PS52029">
    <property type="entry name" value="LD_TPASE"/>
    <property type="match status" value="1"/>
</dbReference>
<dbReference type="GO" id="GO:0005576">
    <property type="term" value="C:extracellular region"/>
    <property type="evidence" value="ECO:0007669"/>
    <property type="project" value="TreeGrafter"/>
</dbReference>
<evidence type="ECO:0000313" key="9">
    <source>
        <dbReference type="Proteomes" id="UP000271426"/>
    </source>
</evidence>
<dbReference type="GO" id="GO:0018104">
    <property type="term" value="P:peptidoglycan-protein cross-linking"/>
    <property type="evidence" value="ECO:0007669"/>
    <property type="project" value="TreeGrafter"/>
</dbReference>
<protein>
    <recommendedName>
        <fullName evidence="7">L,D-TPase catalytic domain-containing protein</fullName>
    </recommendedName>
</protein>
<dbReference type="UniPathway" id="UPA00219"/>
<dbReference type="AlphaFoldDB" id="A0A3G6IW87"/>
<evidence type="ECO:0000256" key="3">
    <source>
        <dbReference type="ARBA" id="ARBA00022960"/>
    </source>
</evidence>
<proteinExistence type="predicted"/>
<dbReference type="KEGG" id="cpso:CPPEL_09295"/>
<dbReference type="Gene3D" id="2.40.440.10">
    <property type="entry name" value="L,D-transpeptidase catalytic domain-like"/>
    <property type="match status" value="1"/>
</dbReference>
<keyword evidence="4 6" id="KW-0573">Peptidoglycan synthesis</keyword>
<dbReference type="GO" id="GO:0071972">
    <property type="term" value="F:peptidoglycan L,D-transpeptidase activity"/>
    <property type="evidence" value="ECO:0007669"/>
    <property type="project" value="TreeGrafter"/>
</dbReference>
<organism evidence="8 9">
    <name type="scientific">Corynebacterium pseudopelargi</name>
    <dbReference type="NCBI Taxonomy" id="2080757"/>
    <lineage>
        <taxon>Bacteria</taxon>
        <taxon>Bacillati</taxon>
        <taxon>Actinomycetota</taxon>
        <taxon>Actinomycetes</taxon>
        <taxon>Mycobacteriales</taxon>
        <taxon>Corynebacteriaceae</taxon>
        <taxon>Corynebacterium</taxon>
    </lineage>
</organism>
<comment type="pathway">
    <text evidence="1 6">Cell wall biogenesis; peptidoglycan biosynthesis.</text>
</comment>
<evidence type="ECO:0000313" key="8">
    <source>
        <dbReference type="EMBL" id="AZA09962.1"/>
    </source>
</evidence>
<feature type="active site" description="Nucleophile" evidence="6">
    <location>
        <position position="248"/>
    </location>
</feature>
<reference evidence="8 9" key="1">
    <citation type="submission" date="2018-11" db="EMBL/GenBank/DDBJ databases">
        <authorList>
            <person name="Kleinhagauer T."/>
            <person name="Glaeser S.P."/>
            <person name="Spergser J."/>
            <person name="Ruckert C."/>
            <person name="Kaempfer P."/>
            <person name="Busse H.-J."/>
        </authorList>
    </citation>
    <scope>NUCLEOTIDE SEQUENCE [LARGE SCALE GENOMIC DNA]</scope>
    <source>
        <strain evidence="8 9">812CH</strain>
    </source>
</reference>
<feature type="domain" description="L,D-TPase catalytic" evidence="7">
    <location>
        <begin position="164"/>
        <end position="272"/>
    </location>
</feature>
<keyword evidence="5 6" id="KW-0961">Cell wall biogenesis/degradation</keyword>
<dbReference type="Pfam" id="PF03734">
    <property type="entry name" value="YkuD"/>
    <property type="match status" value="1"/>
</dbReference>
<dbReference type="Proteomes" id="UP000271426">
    <property type="component" value="Chromosome"/>
</dbReference>
<evidence type="ECO:0000256" key="4">
    <source>
        <dbReference type="ARBA" id="ARBA00022984"/>
    </source>
</evidence>
<dbReference type="PANTHER" id="PTHR30582">
    <property type="entry name" value="L,D-TRANSPEPTIDASE"/>
    <property type="match status" value="1"/>
</dbReference>
<evidence type="ECO:0000256" key="2">
    <source>
        <dbReference type="ARBA" id="ARBA00022679"/>
    </source>
</evidence>
<dbReference type="CDD" id="cd16913">
    <property type="entry name" value="YkuD_like"/>
    <property type="match status" value="1"/>
</dbReference>
<evidence type="ECO:0000259" key="7">
    <source>
        <dbReference type="PROSITE" id="PS52029"/>
    </source>
</evidence>
<dbReference type="SUPFAM" id="SSF141523">
    <property type="entry name" value="L,D-transpeptidase catalytic domain-like"/>
    <property type="match status" value="1"/>
</dbReference>
<dbReference type="GO" id="GO:0008360">
    <property type="term" value="P:regulation of cell shape"/>
    <property type="evidence" value="ECO:0007669"/>
    <property type="project" value="UniProtKB-UniRule"/>
</dbReference>
<keyword evidence="2" id="KW-0808">Transferase</keyword>
<dbReference type="PANTHER" id="PTHR30582:SF33">
    <property type="entry name" value="EXPORTED PROTEIN"/>
    <property type="match status" value="1"/>
</dbReference>
<dbReference type="InterPro" id="IPR050979">
    <property type="entry name" value="LD-transpeptidase"/>
</dbReference>
<accession>A0A3G6IW87</accession>
<name>A0A3G6IW87_9CORY</name>
<feature type="active site" description="Proton donor/acceptor" evidence="6">
    <location>
        <position position="237"/>
    </location>
</feature>
<dbReference type="GO" id="GO:0071555">
    <property type="term" value="P:cell wall organization"/>
    <property type="evidence" value="ECO:0007669"/>
    <property type="project" value="UniProtKB-UniRule"/>
</dbReference>
<dbReference type="InterPro" id="IPR005490">
    <property type="entry name" value="LD_TPept_cat_dom"/>
</dbReference>
<keyword evidence="3 6" id="KW-0133">Cell shape</keyword>
<dbReference type="InterPro" id="IPR038063">
    <property type="entry name" value="Transpep_catalytic_dom"/>
</dbReference>
<evidence type="ECO:0000256" key="1">
    <source>
        <dbReference type="ARBA" id="ARBA00004752"/>
    </source>
</evidence>
<dbReference type="GO" id="GO:0016740">
    <property type="term" value="F:transferase activity"/>
    <property type="evidence" value="ECO:0007669"/>
    <property type="project" value="UniProtKB-KW"/>
</dbReference>